<dbReference type="Gene3D" id="3.90.79.10">
    <property type="entry name" value="Nucleoside Triphosphate Pyrophosphohydrolase"/>
    <property type="match status" value="1"/>
</dbReference>
<dbReference type="STRING" id="4555.A0A368PQI5"/>
<evidence type="ECO:0000256" key="2">
    <source>
        <dbReference type="ARBA" id="ARBA00022801"/>
    </source>
</evidence>
<protein>
    <recommendedName>
        <fullName evidence="4">Nudix hydrolase domain-containing protein</fullName>
    </recommendedName>
</protein>
<dbReference type="PANTHER" id="PTHR12629">
    <property type="entry name" value="DIPHOSPHOINOSITOL POLYPHOSPHATE PHOSPHOHYDROLASE"/>
    <property type="match status" value="1"/>
</dbReference>
<evidence type="ECO:0000259" key="4">
    <source>
        <dbReference type="Pfam" id="PF00293"/>
    </source>
</evidence>
<name>A0A368PQI5_SETIT</name>
<dbReference type="AlphaFoldDB" id="A0A368PQI5"/>
<evidence type="ECO:0000313" key="5">
    <source>
        <dbReference type="EMBL" id="RCV07909.1"/>
    </source>
</evidence>
<gene>
    <name evidence="5" type="ORF">SETIT_1G283600v2</name>
</gene>
<dbReference type="InterPro" id="IPR015797">
    <property type="entry name" value="NUDIX_hydrolase-like_dom_sf"/>
</dbReference>
<evidence type="ECO:0000256" key="3">
    <source>
        <dbReference type="SAM" id="MobiDB-lite"/>
    </source>
</evidence>
<dbReference type="Pfam" id="PF00293">
    <property type="entry name" value="NUDIX"/>
    <property type="match status" value="1"/>
</dbReference>
<keyword evidence="1" id="KW-0479">Metal-binding</keyword>
<dbReference type="InterPro" id="IPR000086">
    <property type="entry name" value="NUDIX_hydrolase_dom"/>
</dbReference>
<evidence type="ECO:0000256" key="1">
    <source>
        <dbReference type="ARBA" id="ARBA00022723"/>
    </source>
</evidence>
<organism evidence="5">
    <name type="scientific">Setaria italica</name>
    <name type="common">Foxtail millet</name>
    <name type="synonym">Panicum italicum</name>
    <dbReference type="NCBI Taxonomy" id="4555"/>
    <lineage>
        <taxon>Eukaryota</taxon>
        <taxon>Viridiplantae</taxon>
        <taxon>Streptophyta</taxon>
        <taxon>Embryophyta</taxon>
        <taxon>Tracheophyta</taxon>
        <taxon>Spermatophyta</taxon>
        <taxon>Magnoliopsida</taxon>
        <taxon>Liliopsida</taxon>
        <taxon>Poales</taxon>
        <taxon>Poaceae</taxon>
        <taxon>PACMAD clade</taxon>
        <taxon>Panicoideae</taxon>
        <taxon>Panicodae</taxon>
        <taxon>Paniceae</taxon>
        <taxon>Cenchrinae</taxon>
        <taxon>Setaria</taxon>
    </lineage>
</organism>
<dbReference type="SUPFAM" id="SSF55811">
    <property type="entry name" value="Nudix"/>
    <property type="match status" value="1"/>
</dbReference>
<keyword evidence="2" id="KW-0378">Hydrolase</keyword>
<sequence length="186" mass="20925">MVLWDRSCAARLGGREERRESSDDAAGLELRDAAWRGRGAAVGMNDMAMRKETRQRRRPRKEAGAASGYKKDGHELQRYSDSTRSRIVVGYIPYCASDGGEVEVLKKGLAGGMLIPKGRWELDKSMDEAARREAAEEAGVVGETGPTLGRWCYRSRSYDATYEGFVLPLHVTAELHRLPRRRQRPR</sequence>
<reference evidence="5" key="2">
    <citation type="submission" date="2015-07" db="EMBL/GenBank/DDBJ databases">
        <authorList>
            <person name="Noorani M."/>
        </authorList>
    </citation>
    <scope>NUCLEOTIDE SEQUENCE</scope>
    <source>
        <strain evidence="5">Yugu1</strain>
    </source>
</reference>
<dbReference type="OrthoDB" id="2011998at2759"/>
<dbReference type="GO" id="GO:0016787">
    <property type="term" value="F:hydrolase activity"/>
    <property type="evidence" value="ECO:0007669"/>
    <property type="project" value="UniProtKB-KW"/>
</dbReference>
<proteinExistence type="predicted"/>
<feature type="domain" description="Nudix hydrolase" evidence="4">
    <location>
        <begin position="112"/>
        <end position="154"/>
    </location>
</feature>
<dbReference type="EMBL" id="CM003528">
    <property type="protein sequence ID" value="RCV07909.1"/>
    <property type="molecule type" value="Genomic_DNA"/>
</dbReference>
<accession>A0A368PQI5</accession>
<dbReference type="PANTHER" id="PTHR12629:SF10">
    <property type="entry name" value="OS06G0255400 PROTEIN"/>
    <property type="match status" value="1"/>
</dbReference>
<dbReference type="GO" id="GO:0046872">
    <property type="term" value="F:metal ion binding"/>
    <property type="evidence" value="ECO:0007669"/>
    <property type="project" value="UniProtKB-KW"/>
</dbReference>
<feature type="region of interest" description="Disordered" evidence="3">
    <location>
        <begin position="48"/>
        <end position="75"/>
    </location>
</feature>
<reference evidence="5" key="1">
    <citation type="journal article" date="2012" name="Nat. Biotechnol.">
        <title>Reference genome sequence of the model plant Setaria.</title>
        <authorList>
            <person name="Bennetzen J.L."/>
            <person name="Schmutz J."/>
            <person name="Wang H."/>
            <person name="Percifield R."/>
            <person name="Hawkins J."/>
            <person name="Pontaroli A.C."/>
            <person name="Estep M."/>
            <person name="Feng L."/>
            <person name="Vaughn J.N."/>
            <person name="Grimwood J."/>
            <person name="Jenkins J."/>
            <person name="Barry K."/>
            <person name="Lindquist E."/>
            <person name="Hellsten U."/>
            <person name="Deshpande S."/>
            <person name="Wang X."/>
            <person name="Wu X."/>
            <person name="Mitros T."/>
            <person name="Triplett J."/>
            <person name="Yang X."/>
            <person name="Ye C.Y."/>
            <person name="Mauro-Herrera M."/>
            <person name="Wang L."/>
            <person name="Li P."/>
            <person name="Sharma M."/>
            <person name="Sharma R."/>
            <person name="Ronald P.C."/>
            <person name="Panaud O."/>
            <person name="Kellogg E.A."/>
            <person name="Brutnell T.P."/>
            <person name="Doust A.N."/>
            <person name="Tuskan G.A."/>
            <person name="Rokhsar D."/>
            <person name="Devos K.M."/>
        </authorList>
    </citation>
    <scope>NUCLEOTIDE SEQUENCE [LARGE SCALE GENOMIC DNA]</scope>
    <source>
        <strain evidence="5">Yugu1</strain>
    </source>
</reference>